<accession>A0ABD6HG97</accession>
<evidence type="ECO:0000256" key="2">
    <source>
        <dbReference type="ARBA" id="ARBA00008954"/>
    </source>
</evidence>
<reference evidence="9 10" key="1">
    <citation type="submission" date="2019-11" db="EMBL/GenBank/DDBJ databases">
        <title>Whole-genome sequencing of Allorhizobium vitis.</title>
        <authorList>
            <person name="Gan H.M."/>
            <person name="Savka M.A."/>
        </authorList>
    </citation>
    <scope>NUCLEOTIDE SEQUENCE [LARGE SCALE GENOMIC DNA]</scope>
    <source>
        <strain evidence="8 10">RF2/1</strain>
        <strain evidence="7 9">T1/7</strain>
    </source>
</reference>
<dbReference type="AlphaFoldDB" id="A0ABD6HG97"/>
<protein>
    <submittedName>
        <fullName evidence="8">Aminotransferase class III-fold pyridoxal phosphate-dependent enzyme</fullName>
    </submittedName>
</protein>
<dbReference type="EMBL" id="MBFE02000025">
    <property type="protein sequence ID" value="MUO44927.1"/>
    <property type="molecule type" value="Genomic_DNA"/>
</dbReference>
<evidence type="ECO:0000256" key="3">
    <source>
        <dbReference type="ARBA" id="ARBA00022576"/>
    </source>
</evidence>
<name>A0ABD6HG97_AGRVI</name>
<keyword evidence="9" id="KW-1185">Reference proteome</keyword>
<dbReference type="InterPro" id="IPR015422">
    <property type="entry name" value="PyrdxlP-dep_Trfase_small"/>
</dbReference>
<sequence length="461" mass="49888">MIPNSSAARDVRFHLHAQTNPERHEGEGPLVIAKADGPYIFDDAGTRYLDVMAGLWCASLGFTNDGLAKAASDAYATMGFYHTFGGRASPAVIDAAEAIAQLVPLDDARVFFATSGSEAIETMVKIAWLYHAANGAPQRRKIIARQRAFHGSTIFAASLTGLPHMHREFGLPLEGVVHTLCPDPYREQRKDETTGAFVERLANELEALILAEGADRIAAFIAEPINAGAGVIVPPSGYFERIQAVLDKYGILCLDDEIVCGFGRTGNWFGCQTVGMMPDMMAMAKGLSSSFFPISAVAVSGKIYEAIKSINRDGSLFGHGFTNSGHPVGAAIVTEAIRQYQSMELPRWVQQRGQMLRAKIEPVLAACPYVGQFRGEGLLLAAELVANQETKEPFAAAFCIPQHLQRIAMQKGLMLRPQGNSITFCPPFIIDDAQIDFIVDALLASMKELEQEVISKLPAAG</sequence>
<dbReference type="Gene3D" id="3.90.1150.10">
    <property type="entry name" value="Aspartate Aminotransferase, domain 1"/>
    <property type="match status" value="1"/>
</dbReference>
<dbReference type="Proteomes" id="UP000179536">
    <property type="component" value="Unassembled WGS sequence"/>
</dbReference>
<dbReference type="NCBIfam" id="NF004767">
    <property type="entry name" value="PRK06105.1"/>
    <property type="match status" value="1"/>
</dbReference>
<keyword evidence="5 6" id="KW-0663">Pyridoxal phosphate</keyword>
<dbReference type="InterPro" id="IPR015421">
    <property type="entry name" value="PyrdxlP-dep_Trfase_major"/>
</dbReference>
<evidence type="ECO:0000256" key="1">
    <source>
        <dbReference type="ARBA" id="ARBA00001933"/>
    </source>
</evidence>
<keyword evidence="3 8" id="KW-0032">Aminotransferase</keyword>
<comment type="caution">
    <text evidence="8">The sequence shown here is derived from an EMBL/GenBank/DDBJ whole genome shotgun (WGS) entry which is preliminary data.</text>
</comment>
<comment type="cofactor">
    <cofactor evidence="1">
        <name>pyridoxal 5'-phosphate</name>
        <dbReference type="ChEBI" id="CHEBI:597326"/>
    </cofactor>
</comment>
<evidence type="ECO:0000256" key="5">
    <source>
        <dbReference type="ARBA" id="ARBA00022898"/>
    </source>
</evidence>
<evidence type="ECO:0000313" key="7">
    <source>
        <dbReference type="EMBL" id="MUO44927.1"/>
    </source>
</evidence>
<evidence type="ECO:0000256" key="4">
    <source>
        <dbReference type="ARBA" id="ARBA00022679"/>
    </source>
</evidence>
<dbReference type="PROSITE" id="PS00600">
    <property type="entry name" value="AA_TRANSFER_CLASS_3"/>
    <property type="match status" value="1"/>
</dbReference>
<gene>
    <name evidence="8" type="ORF">BBK91_024120</name>
    <name evidence="7" type="ORF">BBL17_024430</name>
</gene>
<dbReference type="InterPro" id="IPR049704">
    <property type="entry name" value="Aminotrans_3_PPA_site"/>
</dbReference>
<keyword evidence="4" id="KW-0808">Transferase</keyword>
<dbReference type="PANTHER" id="PTHR43094:SF1">
    <property type="entry name" value="AMINOTRANSFERASE CLASS-III"/>
    <property type="match status" value="1"/>
</dbReference>
<dbReference type="GO" id="GO:0008483">
    <property type="term" value="F:transaminase activity"/>
    <property type="evidence" value="ECO:0007669"/>
    <property type="project" value="UniProtKB-KW"/>
</dbReference>
<dbReference type="SUPFAM" id="SSF53383">
    <property type="entry name" value="PLP-dependent transferases"/>
    <property type="match status" value="1"/>
</dbReference>
<dbReference type="Gene3D" id="3.40.640.10">
    <property type="entry name" value="Type I PLP-dependent aspartate aminotransferase-like (Major domain)"/>
    <property type="match status" value="1"/>
</dbReference>
<evidence type="ECO:0000313" key="8">
    <source>
        <dbReference type="EMBL" id="MUP12950.1"/>
    </source>
</evidence>
<dbReference type="EMBL" id="MBFA02000023">
    <property type="protein sequence ID" value="MUP12950.1"/>
    <property type="molecule type" value="Genomic_DNA"/>
</dbReference>
<dbReference type="InterPro" id="IPR015424">
    <property type="entry name" value="PyrdxlP-dep_Trfase"/>
</dbReference>
<dbReference type="Proteomes" id="UP000179454">
    <property type="component" value="Unassembled WGS sequence"/>
</dbReference>
<evidence type="ECO:0000313" key="10">
    <source>
        <dbReference type="Proteomes" id="UP000179536"/>
    </source>
</evidence>
<dbReference type="Pfam" id="PF00202">
    <property type="entry name" value="Aminotran_3"/>
    <property type="match status" value="1"/>
</dbReference>
<organism evidence="8 10">
    <name type="scientific">Agrobacterium vitis</name>
    <name type="common">Rhizobium vitis</name>
    <dbReference type="NCBI Taxonomy" id="373"/>
    <lineage>
        <taxon>Bacteria</taxon>
        <taxon>Pseudomonadati</taxon>
        <taxon>Pseudomonadota</taxon>
        <taxon>Alphaproteobacteria</taxon>
        <taxon>Hyphomicrobiales</taxon>
        <taxon>Rhizobiaceae</taxon>
        <taxon>Rhizobium/Agrobacterium group</taxon>
        <taxon>Agrobacterium</taxon>
    </lineage>
</organism>
<dbReference type="CDD" id="cd00610">
    <property type="entry name" value="OAT_like"/>
    <property type="match status" value="1"/>
</dbReference>
<dbReference type="PIRSF" id="PIRSF000521">
    <property type="entry name" value="Transaminase_4ab_Lys_Orn"/>
    <property type="match status" value="1"/>
</dbReference>
<evidence type="ECO:0000256" key="6">
    <source>
        <dbReference type="RuleBase" id="RU003560"/>
    </source>
</evidence>
<dbReference type="InterPro" id="IPR005814">
    <property type="entry name" value="Aminotrans_3"/>
</dbReference>
<evidence type="ECO:0000313" key="9">
    <source>
        <dbReference type="Proteomes" id="UP000179454"/>
    </source>
</evidence>
<dbReference type="FunFam" id="3.40.640.10:FF:000014">
    <property type="entry name" value="Adenosylmethionine-8-amino-7-oxononanoate aminotransferase, probable"/>
    <property type="match status" value="1"/>
</dbReference>
<comment type="similarity">
    <text evidence="2 6">Belongs to the class-III pyridoxal-phosphate-dependent aminotransferase family.</text>
</comment>
<dbReference type="PANTHER" id="PTHR43094">
    <property type="entry name" value="AMINOTRANSFERASE"/>
    <property type="match status" value="1"/>
</dbReference>
<proteinExistence type="inferred from homology"/>